<dbReference type="GeneID" id="63688086"/>
<organism evidence="2 3">
    <name type="scientific">Dacryopinax primogenitus (strain DJM 731)</name>
    <name type="common">Brown rot fungus</name>
    <dbReference type="NCBI Taxonomy" id="1858805"/>
    <lineage>
        <taxon>Eukaryota</taxon>
        <taxon>Fungi</taxon>
        <taxon>Dikarya</taxon>
        <taxon>Basidiomycota</taxon>
        <taxon>Agaricomycotina</taxon>
        <taxon>Dacrymycetes</taxon>
        <taxon>Dacrymycetales</taxon>
        <taxon>Dacrymycetaceae</taxon>
        <taxon>Dacryopinax</taxon>
    </lineage>
</organism>
<name>M5FXJ5_DACPD</name>
<reference evidence="2 3" key="1">
    <citation type="journal article" date="2012" name="Science">
        <title>The Paleozoic origin of enzymatic lignin decomposition reconstructed from 31 fungal genomes.</title>
        <authorList>
            <person name="Floudas D."/>
            <person name="Binder M."/>
            <person name="Riley R."/>
            <person name="Barry K."/>
            <person name="Blanchette R.A."/>
            <person name="Henrissat B."/>
            <person name="Martinez A.T."/>
            <person name="Otillar R."/>
            <person name="Spatafora J.W."/>
            <person name="Yadav J.S."/>
            <person name="Aerts A."/>
            <person name="Benoit I."/>
            <person name="Boyd A."/>
            <person name="Carlson A."/>
            <person name="Copeland A."/>
            <person name="Coutinho P.M."/>
            <person name="de Vries R.P."/>
            <person name="Ferreira P."/>
            <person name="Findley K."/>
            <person name="Foster B."/>
            <person name="Gaskell J."/>
            <person name="Glotzer D."/>
            <person name="Gorecki P."/>
            <person name="Heitman J."/>
            <person name="Hesse C."/>
            <person name="Hori C."/>
            <person name="Igarashi K."/>
            <person name="Jurgens J.A."/>
            <person name="Kallen N."/>
            <person name="Kersten P."/>
            <person name="Kohler A."/>
            <person name="Kuees U."/>
            <person name="Kumar T.K.A."/>
            <person name="Kuo A."/>
            <person name="LaButti K."/>
            <person name="Larrondo L.F."/>
            <person name="Lindquist E."/>
            <person name="Ling A."/>
            <person name="Lombard V."/>
            <person name="Lucas S."/>
            <person name="Lundell T."/>
            <person name="Martin R."/>
            <person name="McLaughlin D.J."/>
            <person name="Morgenstern I."/>
            <person name="Morin E."/>
            <person name="Murat C."/>
            <person name="Nagy L.G."/>
            <person name="Nolan M."/>
            <person name="Ohm R.A."/>
            <person name="Patyshakuliyeva A."/>
            <person name="Rokas A."/>
            <person name="Ruiz-Duenas F.J."/>
            <person name="Sabat G."/>
            <person name="Salamov A."/>
            <person name="Samejima M."/>
            <person name="Schmutz J."/>
            <person name="Slot J.C."/>
            <person name="St John F."/>
            <person name="Stenlid J."/>
            <person name="Sun H."/>
            <person name="Sun S."/>
            <person name="Syed K."/>
            <person name="Tsang A."/>
            <person name="Wiebenga A."/>
            <person name="Young D."/>
            <person name="Pisabarro A."/>
            <person name="Eastwood D.C."/>
            <person name="Martin F."/>
            <person name="Cullen D."/>
            <person name="Grigoriev I.V."/>
            <person name="Hibbett D.S."/>
        </authorList>
    </citation>
    <scope>NUCLEOTIDE SEQUENCE [LARGE SCALE GENOMIC DNA]</scope>
    <source>
        <strain evidence="2 3">DJM-731 SS1</strain>
    </source>
</reference>
<keyword evidence="3" id="KW-1185">Reference proteome</keyword>
<evidence type="ECO:0000256" key="1">
    <source>
        <dbReference type="SAM" id="MobiDB-lite"/>
    </source>
</evidence>
<accession>M5FXJ5</accession>
<feature type="compositionally biased region" description="Polar residues" evidence="1">
    <location>
        <begin position="97"/>
        <end position="107"/>
    </location>
</feature>
<evidence type="ECO:0000313" key="3">
    <source>
        <dbReference type="Proteomes" id="UP000030653"/>
    </source>
</evidence>
<dbReference type="RefSeq" id="XP_040628086.1">
    <property type="nucleotide sequence ID" value="XM_040773024.1"/>
</dbReference>
<dbReference type="HOGENOM" id="CLU_2049627_0_0_1"/>
<feature type="region of interest" description="Disordered" evidence="1">
    <location>
        <begin position="62"/>
        <end position="120"/>
    </location>
</feature>
<sequence length="120" mass="12132">MSSRTSSPIILSNPSIHTPSQPSSPNVWSAVCNVYGSLDVTSSAKIGFGVKQVLSGASVIYSDGGKGRDGGGNVSSCTQGDAGTGDGEWPILDNGETDSGSTESTITPVGRAAQRTCRVP</sequence>
<dbReference type="EMBL" id="JH795865">
    <property type="protein sequence ID" value="EJU01189.1"/>
    <property type="molecule type" value="Genomic_DNA"/>
</dbReference>
<gene>
    <name evidence="2" type="ORF">DACRYDRAFT_22938</name>
</gene>
<feature type="region of interest" description="Disordered" evidence="1">
    <location>
        <begin position="1"/>
        <end position="24"/>
    </location>
</feature>
<proteinExistence type="predicted"/>
<dbReference type="AlphaFoldDB" id="M5FXJ5"/>
<dbReference type="Proteomes" id="UP000030653">
    <property type="component" value="Unassembled WGS sequence"/>
</dbReference>
<evidence type="ECO:0000313" key="2">
    <source>
        <dbReference type="EMBL" id="EJU01189.1"/>
    </source>
</evidence>
<protein>
    <submittedName>
        <fullName evidence="2">Uncharacterized protein</fullName>
    </submittedName>
</protein>